<sequence>MRLHLSYLLVLLCLGSACKKLPGIASEQDVRSFFSELGSKDEEVILLESRDLYSRSDGSSRSMFIGRMHKLLRSNPKLREELEKSNHDTDREMHKDIQAMGSGLEAEWE</sequence>
<dbReference type="RefSeq" id="WP_264485143.1">
    <property type="nucleotide sequence ID" value="NZ_JAPDDT010000001.1"/>
</dbReference>
<name>A0ABT3GBT3_9BACT</name>
<organism evidence="1 2">
    <name type="scientific">Luteolibacter arcticus</name>
    <dbReference type="NCBI Taxonomy" id="1581411"/>
    <lineage>
        <taxon>Bacteria</taxon>
        <taxon>Pseudomonadati</taxon>
        <taxon>Verrucomicrobiota</taxon>
        <taxon>Verrucomicrobiia</taxon>
        <taxon>Verrucomicrobiales</taxon>
        <taxon>Verrucomicrobiaceae</taxon>
        <taxon>Luteolibacter</taxon>
    </lineage>
</organism>
<gene>
    <name evidence="1" type="ORF">OKA05_00615</name>
</gene>
<dbReference type="EMBL" id="JAPDDT010000001">
    <property type="protein sequence ID" value="MCW1921034.1"/>
    <property type="molecule type" value="Genomic_DNA"/>
</dbReference>
<proteinExistence type="predicted"/>
<evidence type="ECO:0000313" key="2">
    <source>
        <dbReference type="Proteomes" id="UP001320876"/>
    </source>
</evidence>
<comment type="caution">
    <text evidence="1">The sequence shown here is derived from an EMBL/GenBank/DDBJ whole genome shotgun (WGS) entry which is preliminary data.</text>
</comment>
<keyword evidence="2" id="KW-1185">Reference proteome</keyword>
<dbReference type="PROSITE" id="PS51257">
    <property type="entry name" value="PROKAR_LIPOPROTEIN"/>
    <property type="match status" value="1"/>
</dbReference>
<accession>A0ABT3GBT3</accession>
<protein>
    <submittedName>
        <fullName evidence="1">Uncharacterized protein</fullName>
    </submittedName>
</protein>
<evidence type="ECO:0000313" key="1">
    <source>
        <dbReference type="EMBL" id="MCW1921034.1"/>
    </source>
</evidence>
<reference evidence="1 2" key="1">
    <citation type="submission" date="2022-10" db="EMBL/GenBank/DDBJ databases">
        <title>Luteolibacter arcticus strain CCTCC AB 2014275, whole genome shotgun sequencing project.</title>
        <authorList>
            <person name="Zhao G."/>
            <person name="Shen L."/>
        </authorList>
    </citation>
    <scope>NUCLEOTIDE SEQUENCE [LARGE SCALE GENOMIC DNA]</scope>
    <source>
        <strain evidence="1 2">CCTCC AB 2014275</strain>
    </source>
</reference>
<dbReference type="Proteomes" id="UP001320876">
    <property type="component" value="Unassembled WGS sequence"/>
</dbReference>